<dbReference type="CDD" id="cd02696">
    <property type="entry name" value="MurNAc-LAA"/>
    <property type="match status" value="1"/>
</dbReference>
<feature type="domain" description="MurNAc-LAA" evidence="3">
    <location>
        <begin position="187"/>
        <end position="306"/>
    </location>
</feature>
<keyword evidence="5" id="KW-1185">Reference proteome</keyword>
<dbReference type="InterPro" id="IPR002508">
    <property type="entry name" value="MurNAc-LAA_cat"/>
</dbReference>
<dbReference type="GO" id="GO:0009253">
    <property type="term" value="P:peptidoglycan catabolic process"/>
    <property type="evidence" value="ECO:0007669"/>
    <property type="project" value="InterPro"/>
</dbReference>
<dbReference type="PANTHER" id="PTHR30404:SF0">
    <property type="entry name" value="N-ACETYLMURAMOYL-L-ALANINE AMIDASE AMIC"/>
    <property type="match status" value="1"/>
</dbReference>
<dbReference type="SUPFAM" id="SSF53187">
    <property type="entry name" value="Zn-dependent exopeptidases"/>
    <property type="match status" value="1"/>
</dbReference>
<organism evidence="4 5">
    <name type="scientific">Vallitalea guaymasensis</name>
    <dbReference type="NCBI Taxonomy" id="1185412"/>
    <lineage>
        <taxon>Bacteria</taxon>
        <taxon>Bacillati</taxon>
        <taxon>Bacillota</taxon>
        <taxon>Clostridia</taxon>
        <taxon>Lachnospirales</taxon>
        <taxon>Vallitaleaceae</taxon>
        <taxon>Vallitalea</taxon>
    </lineage>
</organism>
<dbReference type="PANTHER" id="PTHR30404">
    <property type="entry name" value="N-ACETYLMURAMOYL-L-ALANINE AMIDASE"/>
    <property type="match status" value="1"/>
</dbReference>
<dbReference type="InterPro" id="IPR050695">
    <property type="entry name" value="N-acetylmuramoyl_amidase_3"/>
</dbReference>
<dbReference type="Proteomes" id="UP000677305">
    <property type="component" value="Chromosome"/>
</dbReference>
<keyword evidence="2" id="KW-1133">Transmembrane helix</keyword>
<dbReference type="AlphaFoldDB" id="A0A8J8SEB5"/>
<evidence type="ECO:0000313" key="5">
    <source>
        <dbReference type="Proteomes" id="UP000677305"/>
    </source>
</evidence>
<protein>
    <submittedName>
        <fullName evidence="4">N-acetylmuramoyl-L-alanine amidase</fullName>
    </submittedName>
</protein>
<dbReference type="GO" id="GO:0030288">
    <property type="term" value="C:outer membrane-bounded periplasmic space"/>
    <property type="evidence" value="ECO:0007669"/>
    <property type="project" value="TreeGrafter"/>
</dbReference>
<keyword evidence="2" id="KW-0812">Transmembrane</keyword>
<dbReference type="Pfam" id="PF01520">
    <property type="entry name" value="Amidase_3"/>
    <property type="match status" value="1"/>
</dbReference>
<reference evidence="4 5" key="1">
    <citation type="submission" date="2020-07" db="EMBL/GenBank/DDBJ databases">
        <title>Vallitalea guaymasensis genome.</title>
        <authorList>
            <person name="Postec A."/>
        </authorList>
    </citation>
    <scope>NUCLEOTIDE SEQUENCE [LARGE SCALE GENOMIC DNA]</scope>
    <source>
        <strain evidence="4 5">Ra1766G1</strain>
    </source>
</reference>
<dbReference type="EMBL" id="CP058561">
    <property type="protein sequence ID" value="QUH31763.1"/>
    <property type="molecule type" value="Genomic_DNA"/>
</dbReference>
<dbReference type="Gene3D" id="3.40.630.40">
    <property type="entry name" value="Zn-dependent exopeptidases"/>
    <property type="match status" value="1"/>
</dbReference>
<keyword evidence="2" id="KW-0472">Membrane</keyword>
<accession>A0A8J8SEB5</accession>
<evidence type="ECO:0000256" key="1">
    <source>
        <dbReference type="ARBA" id="ARBA00022801"/>
    </source>
</evidence>
<feature type="transmembrane region" description="Helical" evidence="2">
    <location>
        <begin position="56"/>
        <end position="76"/>
    </location>
</feature>
<dbReference type="SMART" id="SM00646">
    <property type="entry name" value="Ami_3"/>
    <property type="match status" value="1"/>
</dbReference>
<keyword evidence="1" id="KW-0378">Hydrolase</keyword>
<dbReference type="KEGG" id="vgu:HYG85_23645"/>
<gene>
    <name evidence="4" type="ORF">HYG85_23645</name>
</gene>
<sequence>MARKIDNKVKINNVKLIIDRKVTVEEVAYKLGVSTNNVRHWLKVYIGNQKKKRMRLIAGIALLLIISVPIILFTIFHNKTKPVSEPVVQDKVAEETTDVKTNTDKKSIYNGMGKVFIDPGHGFSDSGTEAPEEFGFKLTESEVVLKISKRVVEILEANDYDVVMSRTENYDEKQEDKLYKISLTERVRLAKESKADVFISLHINAYEESNNVNGYDLYYCEKDDKYNEEAEKFANKITDKFIKKTGIEKIRVHKEPRRSSYQVTRQTTMPSLLFEMGYATNKEDAKRLLDDKFLENIAMSIAEGIMGYLTEIYSM</sequence>
<dbReference type="GO" id="GO:0008745">
    <property type="term" value="F:N-acetylmuramoyl-L-alanine amidase activity"/>
    <property type="evidence" value="ECO:0007669"/>
    <property type="project" value="InterPro"/>
</dbReference>
<name>A0A8J8SEB5_9FIRM</name>
<evidence type="ECO:0000259" key="3">
    <source>
        <dbReference type="SMART" id="SM00646"/>
    </source>
</evidence>
<dbReference type="RefSeq" id="WP_212691704.1">
    <property type="nucleotide sequence ID" value="NZ_CP058561.1"/>
</dbReference>
<evidence type="ECO:0000256" key="2">
    <source>
        <dbReference type="SAM" id="Phobius"/>
    </source>
</evidence>
<proteinExistence type="predicted"/>
<evidence type="ECO:0000313" key="4">
    <source>
        <dbReference type="EMBL" id="QUH31763.1"/>
    </source>
</evidence>